<name>A0A218W1V8_PUNGR</name>
<evidence type="ECO:0000313" key="2">
    <source>
        <dbReference type="Proteomes" id="UP000197138"/>
    </source>
</evidence>
<dbReference type="AlphaFoldDB" id="A0A218W1V8"/>
<proteinExistence type="predicted"/>
<sequence>MSFVHIDLKSTVLSHPSFPSSHKMEYLMSHHEERDHHPALMARPEKPCTFCIIAFDVETEQSQFMPHPGDSCDSISDHKDMFLFDMKGQLCMGYVSVRSKSIKIWVLEDHRN</sequence>
<comment type="caution">
    <text evidence="1">The sequence shown here is derived from an EMBL/GenBank/DDBJ whole genome shotgun (WGS) entry which is preliminary data.</text>
</comment>
<dbReference type="Proteomes" id="UP000197138">
    <property type="component" value="Unassembled WGS sequence"/>
</dbReference>
<dbReference type="EMBL" id="MTKT01005554">
    <property type="protein sequence ID" value="OWM66533.1"/>
    <property type="molecule type" value="Genomic_DNA"/>
</dbReference>
<reference evidence="2" key="1">
    <citation type="journal article" date="2017" name="Plant J.">
        <title>The pomegranate (Punica granatum L.) genome and the genomics of punicalagin biosynthesis.</title>
        <authorList>
            <person name="Qin G."/>
            <person name="Xu C."/>
            <person name="Ming R."/>
            <person name="Tang H."/>
            <person name="Guyot R."/>
            <person name="Kramer E.M."/>
            <person name="Hu Y."/>
            <person name="Yi X."/>
            <person name="Qi Y."/>
            <person name="Xu X."/>
            <person name="Gao Z."/>
            <person name="Pan H."/>
            <person name="Jian J."/>
            <person name="Tian Y."/>
            <person name="Yue Z."/>
            <person name="Xu Y."/>
        </authorList>
    </citation>
    <scope>NUCLEOTIDE SEQUENCE [LARGE SCALE GENOMIC DNA]</scope>
    <source>
        <strain evidence="2">cv. Dabenzi</strain>
    </source>
</reference>
<accession>A0A218W1V8</accession>
<protein>
    <submittedName>
        <fullName evidence="1">Uncharacterized protein</fullName>
    </submittedName>
</protein>
<organism evidence="1 2">
    <name type="scientific">Punica granatum</name>
    <name type="common">Pomegranate</name>
    <dbReference type="NCBI Taxonomy" id="22663"/>
    <lineage>
        <taxon>Eukaryota</taxon>
        <taxon>Viridiplantae</taxon>
        <taxon>Streptophyta</taxon>
        <taxon>Embryophyta</taxon>
        <taxon>Tracheophyta</taxon>
        <taxon>Spermatophyta</taxon>
        <taxon>Magnoliopsida</taxon>
        <taxon>eudicotyledons</taxon>
        <taxon>Gunneridae</taxon>
        <taxon>Pentapetalae</taxon>
        <taxon>rosids</taxon>
        <taxon>malvids</taxon>
        <taxon>Myrtales</taxon>
        <taxon>Lythraceae</taxon>
        <taxon>Punica</taxon>
    </lineage>
</organism>
<evidence type="ECO:0000313" key="1">
    <source>
        <dbReference type="EMBL" id="OWM66533.1"/>
    </source>
</evidence>
<gene>
    <name evidence="1" type="ORF">CDL15_Pgr013750</name>
</gene>